<organism evidence="3 4">
    <name type="scientific">Cadophora malorum</name>
    <dbReference type="NCBI Taxonomy" id="108018"/>
    <lineage>
        <taxon>Eukaryota</taxon>
        <taxon>Fungi</taxon>
        <taxon>Dikarya</taxon>
        <taxon>Ascomycota</taxon>
        <taxon>Pezizomycotina</taxon>
        <taxon>Leotiomycetes</taxon>
        <taxon>Helotiales</taxon>
        <taxon>Ploettnerulaceae</taxon>
        <taxon>Cadophora</taxon>
    </lineage>
</organism>
<keyword evidence="2" id="KW-0472">Membrane</keyword>
<keyword evidence="2" id="KW-0812">Transmembrane</keyword>
<comment type="caution">
    <text evidence="3">The sequence shown here is derived from an EMBL/GenBank/DDBJ whole genome shotgun (WGS) entry which is preliminary data.</text>
</comment>
<dbReference type="Proteomes" id="UP000664132">
    <property type="component" value="Unassembled WGS sequence"/>
</dbReference>
<evidence type="ECO:0000256" key="2">
    <source>
        <dbReference type="SAM" id="Phobius"/>
    </source>
</evidence>
<dbReference type="OrthoDB" id="3565311at2759"/>
<keyword evidence="4" id="KW-1185">Reference proteome</keyword>
<feature type="region of interest" description="Disordered" evidence="1">
    <location>
        <begin position="230"/>
        <end position="260"/>
    </location>
</feature>
<feature type="compositionally biased region" description="Polar residues" evidence="1">
    <location>
        <begin position="233"/>
        <end position="243"/>
    </location>
</feature>
<evidence type="ECO:0000313" key="3">
    <source>
        <dbReference type="EMBL" id="KAG4425855.1"/>
    </source>
</evidence>
<dbReference type="AlphaFoldDB" id="A0A8H8BVP9"/>
<feature type="region of interest" description="Disordered" evidence="1">
    <location>
        <begin position="171"/>
        <end position="215"/>
    </location>
</feature>
<proteinExistence type="predicted"/>
<name>A0A8H8BVP9_9HELO</name>
<keyword evidence="2" id="KW-1133">Transmembrane helix</keyword>
<evidence type="ECO:0000256" key="1">
    <source>
        <dbReference type="SAM" id="MobiDB-lite"/>
    </source>
</evidence>
<evidence type="ECO:0000313" key="4">
    <source>
        <dbReference type="Proteomes" id="UP000664132"/>
    </source>
</evidence>
<accession>A0A8H8BVP9</accession>
<gene>
    <name evidence="3" type="ORF">IFR04_001062</name>
</gene>
<feature type="compositionally biased region" description="Low complexity" evidence="1">
    <location>
        <begin position="186"/>
        <end position="212"/>
    </location>
</feature>
<sequence>MFFSGSSDSNVLFFEGFDQGTGTVAPTSFASTTSLPPSIISSQATVTAPMSTVATVTSQPTVVAEESSKSSGLSMAAKVGIALGVLAFALILLILALLFLRRKHAKRNQPEQVMLTQSMHTDSFSRNLITEKEDPTTSAAATPIDETALPIQRHSALATYEPVPSAPYAGAAAAVPRRKPTAATMTSTVSRGLSTTSGTSSSGARSPRSGEGFEQYHDVPIYGDARHVPQVFPGNTRSMQSPFLSEEGMTPEEVARLEEEERRIDAAIAEAERR</sequence>
<dbReference type="EMBL" id="JAFJYH010000007">
    <property type="protein sequence ID" value="KAG4425855.1"/>
    <property type="molecule type" value="Genomic_DNA"/>
</dbReference>
<feature type="transmembrane region" description="Helical" evidence="2">
    <location>
        <begin position="79"/>
        <end position="100"/>
    </location>
</feature>
<evidence type="ECO:0008006" key="5">
    <source>
        <dbReference type="Google" id="ProtNLM"/>
    </source>
</evidence>
<reference evidence="3" key="1">
    <citation type="submission" date="2021-02" db="EMBL/GenBank/DDBJ databases">
        <title>Genome sequence Cadophora malorum strain M34.</title>
        <authorList>
            <person name="Stefanovic E."/>
            <person name="Vu D."/>
            <person name="Scully C."/>
            <person name="Dijksterhuis J."/>
            <person name="Roader J."/>
            <person name="Houbraken J."/>
        </authorList>
    </citation>
    <scope>NUCLEOTIDE SEQUENCE</scope>
    <source>
        <strain evidence="3">M34</strain>
    </source>
</reference>
<protein>
    <recommendedName>
        <fullName evidence="5">Transmembrane protein</fullName>
    </recommendedName>
</protein>